<dbReference type="UniPathway" id="UPA00085"/>
<dbReference type="AlphaFoldDB" id="T0RV17"/>
<dbReference type="GO" id="GO:0008374">
    <property type="term" value="F:O-acyltransferase activity"/>
    <property type="evidence" value="ECO:0007669"/>
    <property type="project" value="InterPro"/>
</dbReference>
<evidence type="ECO:0000256" key="3">
    <source>
        <dbReference type="ARBA" id="ARBA00008655"/>
    </source>
</evidence>
<dbReference type="InterPro" id="IPR011992">
    <property type="entry name" value="EF-hand-dom_pair"/>
</dbReference>
<evidence type="ECO:0000256" key="4">
    <source>
        <dbReference type="ARBA" id="ARBA00022516"/>
    </source>
</evidence>
<dbReference type="GeneID" id="19949151"/>
<evidence type="ECO:0000256" key="15">
    <source>
        <dbReference type="SAM" id="Phobius"/>
    </source>
</evidence>
<dbReference type="SMART" id="SM00054">
    <property type="entry name" value="EFh"/>
    <property type="match status" value="4"/>
</dbReference>
<dbReference type="PROSITE" id="PS00018">
    <property type="entry name" value="EF_HAND_1"/>
    <property type="match status" value="3"/>
</dbReference>
<dbReference type="Proteomes" id="UP000030762">
    <property type="component" value="Unassembled WGS sequence"/>
</dbReference>
<dbReference type="Pfam" id="PF13499">
    <property type="entry name" value="EF-hand_7"/>
    <property type="match status" value="2"/>
</dbReference>
<dbReference type="InterPro" id="IPR045252">
    <property type="entry name" value="LPCAT1-like"/>
</dbReference>
<gene>
    <name evidence="17" type="ORF">SDRG_08424</name>
</gene>
<evidence type="ECO:0000256" key="9">
    <source>
        <dbReference type="ARBA" id="ARBA00022989"/>
    </source>
</evidence>
<keyword evidence="6 15" id="KW-0812">Transmembrane</keyword>
<evidence type="ECO:0000259" key="16">
    <source>
        <dbReference type="PROSITE" id="PS50222"/>
    </source>
</evidence>
<keyword evidence="8" id="KW-0106">Calcium</keyword>
<keyword evidence="13" id="KW-1208">Phospholipid metabolism</keyword>
<dbReference type="PANTHER" id="PTHR23063:SF52">
    <property type="entry name" value="LYSOPHOSPHATIDYLCHOLINE ACYLTRANSFERASE"/>
    <property type="match status" value="1"/>
</dbReference>
<dbReference type="GO" id="GO:0005509">
    <property type="term" value="F:calcium ion binding"/>
    <property type="evidence" value="ECO:0007669"/>
    <property type="project" value="InterPro"/>
</dbReference>
<feature type="domain" description="EF-hand" evidence="16">
    <location>
        <begin position="373"/>
        <end position="402"/>
    </location>
</feature>
<comment type="subcellular location">
    <subcellularLocation>
        <location evidence="1">Membrane</location>
    </subcellularLocation>
</comment>
<dbReference type="PANTHER" id="PTHR23063">
    <property type="entry name" value="PHOSPHOLIPID ACYLTRANSFERASE"/>
    <property type="match status" value="1"/>
</dbReference>
<feature type="transmembrane region" description="Helical" evidence="15">
    <location>
        <begin position="69"/>
        <end position="101"/>
    </location>
</feature>
<keyword evidence="18" id="KW-1185">Reference proteome</keyword>
<comment type="similarity">
    <text evidence="3">Belongs to the 1-acyl-sn-glycerol-3-phosphate acyltransferase family.</text>
</comment>
<evidence type="ECO:0000256" key="7">
    <source>
        <dbReference type="ARBA" id="ARBA00022737"/>
    </source>
</evidence>
<evidence type="ECO:0000313" key="17">
    <source>
        <dbReference type="EMBL" id="EQC34222.1"/>
    </source>
</evidence>
<dbReference type="SUPFAM" id="SSF47473">
    <property type="entry name" value="EF-hand"/>
    <property type="match status" value="1"/>
</dbReference>
<dbReference type="eggNOG" id="KOG4666">
    <property type="taxonomic scope" value="Eukaryota"/>
</dbReference>
<dbReference type="PRINTS" id="PR00450">
    <property type="entry name" value="RECOVERIN"/>
</dbReference>
<dbReference type="InParanoid" id="T0RV17"/>
<dbReference type="CDD" id="cd00051">
    <property type="entry name" value="EFh"/>
    <property type="match status" value="1"/>
</dbReference>
<keyword evidence="9 15" id="KW-1133">Transmembrane helix</keyword>
<proteinExistence type="inferred from homology"/>
<comment type="pathway">
    <text evidence="2">Lipid metabolism; phospholipid metabolism.</text>
</comment>
<feature type="domain" description="EF-hand" evidence="16">
    <location>
        <begin position="447"/>
        <end position="482"/>
    </location>
</feature>
<keyword evidence="10" id="KW-0443">Lipid metabolism</keyword>
<dbReference type="GO" id="GO:0008654">
    <property type="term" value="P:phospholipid biosynthetic process"/>
    <property type="evidence" value="ECO:0007669"/>
    <property type="project" value="UniProtKB-KW"/>
</dbReference>
<reference evidence="17 18" key="1">
    <citation type="submission" date="2012-04" db="EMBL/GenBank/DDBJ databases">
        <title>The Genome Sequence of Saprolegnia declina VS20.</title>
        <authorList>
            <consortium name="The Broad Institute Genome Sequencing Platform"/>
            <person name="Russ C."/>
            <person name="Nusbaum C."/>
            <person name="Tyler B."/>
            <person name="van West P."/>
            <person name="Dieguez-Uribeondo J."/>
            <person name="de Bruijn I."/>
            <person name="Tripathy S."/>
            <person name="Jiang R."/>
            <person name="Young S.K."/>
            <person name="Zeng Q."/>
            <person name="Gargeya S."/>
            <person name="Fitzgerald M."/>
            <person name="Haas B."/>
            <person name="Abouelleil A."/>
            <person name="Alvarado L."/>
            <person name="Arachchi H.M."/>
            <person name="Berlin A."/>
            <person name="Chapman S.B."/>
            <person name="Goldberg J."/>
            <person name="Griggs A."/>
            <person name="Gujja S."/>
            <person name="Hansen M."/>
            <person name="Howarth C."/>
            <person name="Imamovic A."/>
            <person name="Larimer J."/>
            <person name="McCowen C."/>
            <person name="Montmayeur A."/>
            <person name="Murphy C."/>
            <person name="Neiman D."/>
            <person name="Pearson M."/>
            <person name="Priest M."/>
            <person name="Roberts A."/>
            <person name="Saif S."/>
            <person name="Shea T."/>
            <person name="Sisk P."/>
            <person name="Sykes S."/>
            <person name="Wortman J."/>
            <person name="Nusbaum C."/>
            <person name="Birren B."/>
        </authorList>
    </citation>
    <scope>NUCLEOTIDE SEQUENCE [LARGE SCALE GENOMIC DNA]</scope>
    <source>
        <strain evidence="17 18">VS20</strain>
    </source>
</reference>
<keyword evidence="12" id="KW-0594">Phospholipid biosynthesis</keyword>
<dbReference type="InterPro" id="IPR002123">
    <property type="entry name" value="Plipid/glycerol_acylTrfase"/>
</dbReference>
<sequence length="550" mass="61865">MQVSQGTPASYGTMNLTPGSLTSTPSVRIKKGGRMLSLTNMIRQSSQRKVFNPFLYQTPKLTNYECVKILVMCILLVPLIRIALVIVLGVPILVLAFLGTIGHKRLDEDGHERPLAKWRRALVYPIRGLLRLLLFVLGFYWIDVKYPAAKRDMDKTQLIICNHISFIDGIFMAAHCFPSVAIRSDMADIPLVGNVIRALDPVLIERKTAAGRKKAFDDIRNHMIDEDFPPLLIFPEGTTSSQDYLTKFKRGAFVAGLPVQPVILQYPYKHFDISWPPSVSAAYLLFRMLCQVHMSMQVTYLEPYSPSPEEQASPDVYAENVRQYMAQAMGAKCTNHTFEDVRLLCQVGEYAEKHVVNHTTMGEIYHLTQMSVEEIEGLVRRFAATDKNGDGQISLEELQALFDEDPDFIKRLFDLLDQDDNGSIDFRELCLGLSTLNAEPNTPDPMNVVNLTRFAFKLYDSDGNGKLSRMEITHMLKLTRSLSGLPDKAVDDLVQSFDTDGDGHISLDEFQRMAKENPAILDDVVDRLSALQTLDSAADRAMSRDPADHV</sequence>
<feature type="domain" description="EF-hand" evidence="16">
    <location>
        <begin position="485"/>
        <end position="520"/>
    </location>
</feature>
<keyword evidence="4" id="KW-0444">Lipid biosynthesis</keyword>
<name>T0RV17_SAPDV</name>
<dbReference type="FunFam" id="1.10.238.10:FF:000003">
    <property type="entry name" value="Calmodulin A"/>
    <property type="match status" value="1"/>
</dbReference>
<feature type="transmembrane region" description="Helical" evidence="15">
    <location>
        <begin position="122"/>
        <end position="142"/>
    </location>
</feature>
<protein>
    <recommendedName>
        <fullName evidence="16">EF-hand domain-containing protein</fullName>
    </recommendedName>
</protein>
<evidence type="ECO:0000256" key="10">
    <source>
        <dbReference type="ARBA" id="ARBA00023098"/>
    </source>
</evidence>
<evidence type="ECO:0000256" key="1">
    <source>
        <dbReference type="ARBA" id="ARBA00004370"/>
    </source>
</evidence>
<dbReference type="SMART" id="SM00563">
    <property type="entry name" value="PlsC"/>
    <property type="match status" value="1"/>
</dbReference>
<dbReference type="Gene3D" id="1.10.238.10">
    <property type="entry name" value="EF-hand"/>
    <property type="match status" value="1"/>
</dbReference>
<evidence type="ECO:0000256" key="5">
    <source>
        <dbReference type="ARBA" id="ARBA00022679"/>
    </source>
</evidence>
<accession>T0RV17</accession>
<dbReference type="OMA" id="FLYHKSE"/>
<dbReference type="OrthoDB" id="272512at2759"/>
<dbReference type="EMBL" id="JH767156">
    <property type="protein sequence ID" value="EQC34222.1"/>
    <property type="molecule type" value="Genomic_DNA"/>
</dbReference>
<evidence type="ECO:0000313" key="18">
    <source>
        <dbReference type="Proteomes" id="UP000030762"/>
    </source>
</evidence>
<dbReference type="GO" id="GO:0016020">
    <property type="term" value="C:membrane"/>
    <property type="evidence" value="ECO:0007669"/>
    <property type="project" value="UniProtKB-SubCell"/>
</dbReference>
<dbReference type="VEuPathDB" id="FungiDB:SDRG_08424"/>
<keyword evidence="14" id="KW-0012">Acyltransferase</keyword>
<keyword evidence="5" id="KW-0808">Transferase</keyword>
<evidence type="ECO:0000256" key="11">
    <source>
        <dbReference type="ARBA" id="ARBA00023136"/>
    </source>
</evidence>
<dbReference type="STRING" id="1156394.T0RV17"/>
<feature type="domain" description="EF-hand" evidence="16">
    <location>
        <begin position="404"/>
        <end position="439"/>
    </location>
</feature>
<evidence type="ECO:0000256" key="14">
    <source>
        <dbReference type="ARBA" id="ARBA00023315"/>
    </source>
</evidence>
<evidence type="ECO:0000256" key="8">
    <source>
        <dbReference type="ARBA" id="ARBA00022837"/>
    </source>
</evidence>
<evidence type="ECO:0000256" key="6">
    <source>
        <dbReference type="ARBA" id="ARBA00022692"/>
    </source>
</evidence>
<dbReference type="PROSITE" id="PS50222">
    <property type="entry name" value="EF_HAND_2"/>
    <property type="match status" value="4"/>
</dbReference>
<evidence type="ECO:0000256" key="13">
    <source>
        <dbReference type="ARBA" id="ARBA00023264"/>
    </source>
</evidence>
<dbReference type="RefSeq" id="XP_008612534.1">
    <property type="nucleotide sequence ID" value="XM_008614312.1"/>
</dbReference>
<organism evidence="17 18">
    <name type="scientific">Saprolegnia diclina (strain VS20)</name>
    <dbReference type="NCBI Taxonomy" id="1156394"/>
    <lineage>
        <taxon>Eukaryota</taxon>
        <taxon>Sar</taxon>
        <taxon>Stramenopiles</taxon>
        <taxon>Oomycota</taxon>
        <taxon>Saprolegniomycetes</taxon>
        <taxon>Saprolegniales</taxon>
        <taxon>Saprolegniaceae</taxon>
        <taxon>Saprolegnia</taxon>
    </lineage>
</organism>
<dbReference type="Pfam" id="PF01553">
    <property type="entry name" value="Acyltransferase"/>
    <property type="match status" value="1"/>
</dbReference>
<dbReference type="SUPFAM" id="SSF69593">
    <property type="entry name" value="Glycerol-3-phosphate (1)-acyltransferase"/>
    <property type="match status" value="1"/>
</dbReference>
<dbReference type="CDD" id="cd07991">
    <property type="entry name" value="LPLAT_LPCAT1-like"/>
    <property type="match status" value="1"/>
</dbReference>
<dbReference type="InterPro" id="IPR018247">
    <property type="entry name" value="EF_Hand_1_Ca_BS"/>
</dbReference>
<evidence type="ECO:0000256" key="2">
    <source>
        <dbReference type="ARBA" id="ARBA00005074"/>
    </source>
</evidence>
<keyword evidence="11 15" id="KW-0472">Membrane</keyword>
<evidence type="ECO:0000256" key="12">
    <source>
        <dbReference type="ARBA" id="ARBA00023209"/>
    </source>
</evidence>
<dbReference type="InterPro" id="IPR002048">
    <property type="entry name" value="EF_hand_dom"/>
</dbReference>
<keyword evidence="7" id="KW-0677">Repeat</keyword>